<evidence type="ECO:0000313" key="1">
    <source>
        <dbReference type="EMBL" id="KKN90929.1"/>
    </source>
</evidence>
<gene>
    <name evidence="1" type="ORF">LCGC14_0225130</name>
</gene>
<name>A0A0F9UGZ8_9ZZZZ</name>
<comment type="caution">
    <text evidence="1">The sequence shown here is derived from an EMBL/GenBank/DDBJ whole genome shotgun (WGS) entry which is preliminary data.</text>
</comment>
<reference evidence="1" key="1">
    <citation type="journal article" date="2015" name="Nature">
        <title>Complex archaea that bridge the gap between prokaryotes and eukaryotes.</title>
        <authorList>
            <person name="Spang A."/>
            <person name="Saw J.H."/>
            <person name="Jorgensen S.L."/>
            <person name="Zaremba-Niedzwiedzka K."/>
            <person name="Martijn J."/>
            <person name="Lind A.E."/>
            <person name="van Eijk R."/>
            <person name="Schleper C."/>
            <person name="Guy L."/>
            <person name="Ettema T.J."/>
        </authorList>
    </citation>
    <scope>NUCLEOTIDE SEQUENCE</scope>
</reference>
<proteinExistence type="predicted"/>
<organism evidence="1">
    <name type="scientific">marine sediment metagenome</name>
    <dbReference type="NCBI Taxonomy" id="412755"/>
    <lineage>
        <taxon>unclassified sequences</taxon>
        <taxon>metagenomes</taxon>
        <taxon>ecological metagenomes</taxon>
    </lineage>
</organism>
<accession>A0A0F9UGZ8</accession>
<dbReference type="EMBL" id="LAZR01000107">
    <property type="protein sequence ID" value="KKN90929.1"/>
    <property type="molecule type" value="Genomic_DNA"/>
</dbReference>
<sequence length="99" mass="11542">MFYLINDLGFNREDCDKAWVKAQKHFPSYNPKSIGDLLTLEVATRDILRGEFRPEIAEVEFIGGECQVCHKPLETEEDKEMKWCKSCVGSQAKRDEDWK</sequence>
<dbReference type="AlphaFoldDB" id="A0A0F9UGZ8"/>
<protein>
    <submittedName>
        <fullName evidence="1">Uncharacterized protein</fullName>
    </submittedName>
</protein>